<accession>A0A143PFD5</accession>
<dbReference type="STRING" id="1855912.LuPra_00164"/>
<reference evidence="3 4" key="1">
    <citation type="journal article" date="2016" name="Genome Announc.">
        <title>First Complete Genome Sequence of a Subdivision 6 Acidobacterium Strain.</title>
        <authorList>
            <person name="Huang S."/>
            <person name="Vieira S."/>
            <person name="Bunk B."/>
            <person name="Riedel T."/>
            <person name="Sproer C."/>
            <person name="Overmann J."/>
        </authorList>
    </citation>
    <scope>NUCLEOTIDE SEQUENCE [LARGE SCALE GENOMIC DNA]</scope>
    <source>
        <strain evidence="4">DSM 100886 HEG_-6_39</strain>
    </source>
</reference>
<feature type="compositionally biased region" description="Low complexity" evidence="1">
    <location>
        <begin position="29"/>
        <end position="50"/>
    </location>
</feature>
<name>A0A143PFD5_LUTPR</name>
<reference evidence="4" key="2">
    <citation type="submission" date="2016-04" db="EMBL/GenBank/DDBJ databases">
        <title>First Complete Genome Sequence of a Subdivision 6 Acidobacterium.</title>
        <authorList>
            <person name="Huang S."/>
            <person name="Vieira S."/>
            <person name="Bunk B."/>
            <person name="Riedel T."/>
            <person name="Sproeer C."/>
            <person name="Overmann J."/>
        </authorList>
    </citation>
    <scope>NUCLEOTIDE SEQUENCE [LARGE SCALE GENOMIC DNA]</scope>
    <source>
        <strain evidence="4">DSM 100886 HEG_-6_39</strain>
    </source>
</reference>
<keyword evidence="4" id="KW-1185">Reference proteome</keyword>
<dbReference type="PROSITE" id="PS51257">
    <property type="entry name" value="PROKAR_LIPOPROTEIN"/>
    <property type="match status" value="1"/>
</dbReference>
<dbReference type="Proteomes" id="UP000076079">
    <property type="component" value="Chromosome"/>
</dbReference>
<dbReference type="EMBL" id="CP015136">
    <property type="protein sequence ID" value="AMY07000.1"/>
    <property type="molecule type" value="Genomic_DNA"/>
</dbReference>
<organism evidence="3 4">
    <name type="scientific">Luteitalea pratensis</name>
    <dbReference type="NCBI Taxonomy" id="1855912"/>
    <lineage>
        <taxon>Bacteria</taxon>
        <taxon>Pseudomonadati</taxon>
        <taxon>Acidobacteriota</taxon>
        <taxon>Vicinamibacteria</taxon>
        <taxon>Vicinamibacterales</taxon>
        <taxon>Vicinamibacteraceae</taxon>
        <taxon>Luteitalea</taxon>
    </lineage>
</organism>
<feature type="signal peptide" evidence="2">
    <location>
        <begin position="1"/>
        <end position="18"/>
    </location>
</feature>
<evidence type="ECO:0000256" key="1">
    <source>
        <dbReference type="SAM" id="MobiDB-lite"/>
    </source>
</evidence>
<dbReference type="KEGG" id="abac:LuPra_00164"/>
<feature type="region of interest" description="Disordered" evidence="1">
    <location>
        <begin position="29"/>
        <end position="61"/>
    </location>
</feature>
<evidence type="ECO:0000313" key="3">
    <source>
        <dbReference type="EMBL" id="AMY07000.1"/>
    </source>
</evidence>
<dbReference type="AlphaFoldDB" id="A0A143PFD5"/>
<proteinExistence type="predicted"/>
<evidence type="ECO:0000256" key="2">
    <source>
        <dbReference type="SAM" id="SignalP"/>
    </source>
</evidence>
<protein>
    <submittedName>
        <fullName evidence="3">Uncharacterized protein</fullName>
    </submittedName>
</protein>
<evidence type="ECO:0000313" key="4">
    <source>
        <dbReference type="Proteomes" id="UP000076079"/>
    </source>
</evidence>
<sequence precursor="true">MRAVAWPLALALPLLVAACQRDTGAPKAAEAATTAPAATPAAAPGPTSTARVAVTPPPETPSDALASHLTDWDGVVADVTEFRRKGNVLTALVRLRSQGTQIQVIEVFFDSIYVIDEASGKKYQVLRDEKGTPIASSGAAEGILGGATKLMWMKFPAPPPEVRKATLALMKMQPFEDLPIQDR</sequence>
<dbReference type="RefSeq" id="WP_110169011.1">
    <property type="nucleotide sequence ID" value="NZ_CP015136.1"/>
</dbReference>
<gene>
    <name evidence="3" type="ORF">LuPra_00164</name>
</gene>
<feature type="chain" id="PRO_5007511213" evidence="2">
    <location>
        <begin position="19"/>
        <end position="183"/>
    </location>
</feature>
<keyword evidence="2" id="KW-0732">Signal</keyword>